<sequence>MSSSTRSNKEQTLLFSDPARLEHSIRKENRTASIENNTCSSTDTRPPPSTKTTLPSTNTSHPTSINTSHRTSIDTVLRDMVATIVLIQDANGDLHDQEGHLRNAVVVKEEKLQEGDFKVESSMSFGGSHWCRPRPRY</sequence>
<feature type="compositionally biased region" description="Basic and acidic residues" evidence="1">
    <location>
        <begin position="19"/>
        <end position="30"/>
    </location>
</feature>
<reference evidence="2" key="1">
    <citation type="submission" date="2019-12" db="EMBL/GenBank/DDBJ databases">
        <title>Genome sequencing and annotation of Brassica cretica.</title>
        <authorList>
            <person name="Studholme D.J."/>
            <person name="Sarris P.F."/>
        </authorList>
    </citation>
    <scope>NUCLEOTIDE SEQUENCE</scope>
    <source>
        <strain evidence="3">PFS-001/15</strain>
        <strain evidence="2">PFS-102/07</strain>
        <tissue evidence="2">Leaf</tissue>
    </source>
</reference>
<comment type="caution">
    <text evidence="2">The sequence shown here is derived from an EMBL/GenBank/DDBJ whole genome shotgun (WGS) entry which is preliminary data.</text>
</comment>
<name>A0A8S9K3M7_BRACR</name>
<evidence type="ECO:0000256" key="1">
    <source>
        <dbReference type="SAM" id="MobiDB-lite"/>
    </source>
</evidence>
<organism evidence="2">
    <name type="scientific">Brassica cretica</name>
    <name type="common">Mustard</name>
    <dbReference type="NCBI Taxonomy" id="69181"/>
    <lineage>
        <taxon>Eukaryota</taxon>
        <taxon>Viridiplantae</taxon>
        <taxon>Streptophyta</taxon>
        <taxon>Embryophyta</taxon>
        <taxon>Tracheophyta</taxon>
        <taxon>Spermatophyta</taxon>
        <taxon>Magnoliopsida</taxon>
        <taxon>eudicotyledons</taxon>
        <taxon>Gunneridae</taxon>
        <taxon>Pentapetalae</taxon>
        <taxon>rosids</taxon>
        <taxon>malvids</taxon>
        <taxon>Brassicales</taxon>
        <taxon>Brassicaceae</taxon>
        <taxon>Brassiceae</taxon>
        <taxon>Brassica</taxon>
    </lineage>
</organism>
<evidence type="ECO:0000313" key="3">
    <source>
        <dbReference type="EMBL" id="KAF2617964.1"/>
    </source>
</evidence>
<gene>
    <name evidence="3" type="ORF">F2Q68_00039266</name>
    <name evidence="2" type="ORF">F2Q70_00038622</name>
</gene>
<dbReference type="AlphaFoldDB" id="A0A8S9K3M7"/>
<dbReference type="EMBL" id="QGKY02000190">
    <property type="protein sequence ID" value="KAF2589015.1"/>
    <property type="molecule type" value="Genomic_DNA"/>
</dbReference>
<feature type="region of interest" description="Disordered" evidence="1">
    <location>
        <begin position="1"/>
        <end position="71"/>
    </location>
</feature>
<feature type="compositionally biased region" description="Low complexity" evidence="1">
    <location>
        <begin position="50"/>
        <end position="60"/>
    </location>
</feature>
<evidence type="ECO:0000313" key="2">
    <source>
        <dbReference type="EMBL" id="KAF2589015.1"/>
    </source>
</evidence>
<feature type="compositionally biased region" description="Polar residues" evidence="1">
    <location>
        <begin position="61"/>
        <end position="71"/>
    </location>
</feature>
<dbReference type="EMBL" id="QGKW02000007">
    <property type="protein sequence ID" value="KAF2617964.1"/>
    <property type="molecule type" value="Genomic_DNA"/>
</dbReference>
<dbReference type="Proteomes" id="UP000712281">
    <property type="component" value="Unassembled WGS sequence"/>
</dbReference>
<proteinExistence type="predicted"/>
<protein>
    <submittedName>
        <fullName evidence="2">Uncharacterized protein</fullName>
    </submittedName>
</protein>
<feature type="compositionally biased region" description="Polar residues" evidence="1">
    <location>
        <begin position="31"/>
        <end position="43"/>
    </location>
</feature>
<feature type="compositionally biased region" description="Polar residues" evidence="1">
    <location>
        <begin position="1"/>
        <end position="14"/>
    </location>
</feature>
<accession>A0A8S9K3M7</accession>